<accession>A0ABN2HL07</accession>
<evidence type="ECO:0000256" key="1">
    <source>
        <dbReference type="SAM" id="Phobius"/>
    </source>
</evidence>
<name>A0ABN2HL07_9ACTN</name>
<dbReference type="EMBL" id="BAAAQF010000020">
    <property type="protein sequence ID" value="GAA1688866.1"/>
    <property type="molecule type" value="Genomic_DNA"/>
</dbReference>
<dbReference type="Proteomes" id="UP001499851">
    <property type="component" value="Unassembled WGS sequence"/>
</dbReference>
<feature type="transmembrane region" description="Helical" evidence="1">
    <location>
        <begin position="12"/>
        <end position="35"/>
    </location>
</feature>
<evidence type="ECO:0000313" key="3">
    <source>
        <dbReference type="Proteomes" id="UP001499851"/>
    </source>
</evidence>
<keyword evidence="1" id="KW-0472">Membrane</keyword>
<reference evidence="2 3" key="1">
    <citation type="journal article" date="2019" name="Int. J. Syst. Evol. Microbiol.">
        <title>The Global Catalogue of Microorganisms (GCM) 10K type strain sequencing project: providing services to taxonomists for standard genome sequencing and annotation.</title>
        <authorList>
            <consortium name="The Broad Institute Genomics Platform"/>
            <consortium name="The Broad Institute Genome Sequencing Center for Infectious Disease"/>
            <person name="Wu L."/>
            <person name="Ma J."/>
        </authorList>
    </citation>
    <scope>NUCLEOTIDE SEQUENCE [LARGE SCALE GENOMIC DNA]</scope>
    <source>
        <strain evidence="2 3">JCM 16001</strain>
    </source>
</reference>
<gene>
    <name evidence="2" type="ORF">GCM10009830_40570</name>
</gene>
<proteinExistence type="predicted"/>
<comment type="caution">
    <text evidence="2">The sequence shown here is derived from an EMBL/GenBank/DDBJ whole genome shotgun (WGS) entry which is preliminary data.</text>
</comment>
<keyword evidence="1" id="KW-1133">Transmembrane helix</keyword>
<keyword evidence="1" id="KW-0812">Transmembrane</keyword>
<evidence type="ECO:0000313" key="2">
    <source>
        <dbReference type="EMBL" id="GAA1688866.1"/>
    </source>
</evidence>
<dbReference type="RefSeq" id="WP_344490293.1">
    <property type="nucleotide sequence ID" value="NZ_BAAAQF010000020.1"/>
</dbReference>
<sequence length="266" mass="29571">MDEVVKPGLRRFGPLCLWSSAIVVAMYPNLLLIVWLDDSGSDLMTWWSSGLIYLETGAFFLIVFSWKGVVDGISGSAGSGRRWHGIQPGFEIIVVLQPVVALLATLLSLDLVRSNGLEAGTISYFAKWAVFQLLPWMLYFKHRTPKPLPPRPGISGSDSVRLWYVTDREDDTDQVEVAVRVEEPLSIAEVLGTVVGNQVLPAVPGGTRRWTVLVDGAPVGELIQTWQHPRWWQETEWEDEVSPSALFKGERIEFRVKRENGAAGGA</sequence>
<protein>
    <submittedName>
        <fullName evidence="2">Uncharacterized protein</fullName>
    </submittedName>
</protein>
<feature type="transmembrane region" description="Helical" evidence="1">
    <location>
        <begin position="47"/>
        <end position="69"/>
    </location>
</feature>
<keyword evidence="3" id="KW-1185">Reference proteome</keyword>
<organism evidence="2 3">
    <name type="scientific">Glycomyces endophyticus</name>
    <dbReference type="NCBI Taxonomy" id="480996"/>
    <lineage>
        <taxon>Bacteria</taxon>
        <taxon>Bacillati</taxon>
        <taxon>Actinomycetota</taxon>
        <taxon>Actinomycetes</taxon>
        <taxon>Glycomycetales</taxon>
        <taxon>Glycomycetaceae</taxon>
        <taxon>Glycomyces</taxon>
    </lineage>
</organism>